<dbReference type="Pfam" id="PF13432">
    <property type="entry name" value="TPR_16"/>
    <property type="match status" value="1"/>
</dbReference>
<name>A0AAC8W5V9_9PROT</name>
<dbReference type="Gene3D" id="1.25.40.10">
    <property type="entry name" value="Tetratricopeptide repeat domain"/>
    <property type="match status" value="1"/>
</dbReference>
<dbReference type="KEGG" id="ati:AL072_32650"/>
<feature type="region of interest" description="Disordered" evidence="4">
    <location>
        <begin position="1"/>
        <end position="56"/>
    </location>
</feature>
<reference evidence="5 6" key="2">
    <citation type="journal article" date="2016" name="Genome Announc.">
        <title>Complete Genome Sequence of a Strain of Azospirillum thiophilum Isolated from a Sulfide Spring.</title>
        <authorList>
            <person name="Fomenkov A."/>
            <person name="Vincze T."/>
            <person name="Grabovich M."/>
            <person name="Anton B.P."/>
            <person name="Dubinina G."/>
            <person name="Orlova M."/>
            <person name="Belousova E."/>
            <person name="Roberts R.J."/>
        </authorList>
    </citation>
    <scope>NUCLEOTIDE SEQUENCE [LARGE SCALE GENOMIC DNA]</scope>
    <source>
        <strain evidence="5 6">BV-S</strain>
    </source>
</reference>
<dbReference type="Proteomes" id="UP000069935">
    <property type="component" value="Chromosome 7"/>
</dbReference>
<accession>A0AAC8W5V9</accession>
<dbReference type="InterPro" id="IPR019734">
    <property type="entry name" value="TPR_rpt"/>
</dbReference>
<feature type="compositionally biased region" description="Low complexity" evidence="4">
    <location>
        <begin position="18"/>
        <end position="39"/>
    </location>
</feature>
<dbReference type="RefSeq" id="WP_045585388.1">
    <property type="nucleotide sequence ID" value="NZ_CP012407.1"/>
</dbReference>
<evidence type="ECO:0000256" key="4">
    <source>
        <dbReference type="SAM" id="MobiDB-lite"/>
    </source>
</evidence>
<evidence type="ECO:0000313" key="5">
    <source>
        <dbReference type="EMBL" id="ALG75663.1"/>
    </source>
</evidence>
<dbReference type="SUPFAM" id="SSF53756">
    <property type="entry name" value="UDP-Glycosyltransferase/glycogen phosphorylase"/>
    <property type="match status" value="1"/>
</dbReference>
<sequence>MKANITQAAPAPSPAPASPLQASPRPVSSVPAPAQAAASKTIPQPPAATPPAQAASHGLSIDMLERMLEQQPKDPNVWSALGALLRQTGKPEAAIACQRRALEIDQRHVGAWTNLGNVLGDVERYDEAIAAQEHAVVLSGGNASLLSNLVVALRHGCRFERALEILDVALRARPGDASLLWDRALTLLQVGRYAEGFRDYDSRLSLPSYQNRIAEGPMWDGRPLDGKTILLTTEQGFGDVLLTARYVPLVKARGGRVLLECHPELQRLLCGLEGVDGFVHAGTAYPAYDVHCPLMSLPHRLVTTIETVPPPTRLTVPDEAREKAARLVPGNDGTIKVGIIWSGRVTFKDNARRATALSRFLRFLDVPKVRLYSIQKGPPEAALETLGTSTLITPLGPHFNDFADTAAVLERLDLVIMTDSSVAHLAGSLGRPVWNLLQFMPYWVYGDGKVGGGDTTPWYPSMRLFRQTTPGDWDSVFAAAEQVLRQVAALRT</sequence>
<evidence type="ECO:0000256" key="1">
    <source>
        <dbReference type="ARBA" id="ARBA00022737"/>
    </source>
</evidence>
<feature type="repeat" description="TPR" evidence="3">
    <location>
        <begin position="75"/>
        <end position="108"/>
    </location>
</feature>
<evidence type="ECO:0008006" key="7">
    <source>
        <dbReference type="Google" id="ProtNLM"/>
    </source>
</evidence>
<dbReference type="Gene3D" id="3.40.50.2000">
    <property type="entry name" value="Glycogen Phosphorylase B"/>
    <property type="match status" value="1"/>
</dbReference>
<gene>
    <name evidence="5" type="ORF">AL072_32650</name>
</gene>
<keyword evidence="2 3" id="KW-0802">TPR repeat</keyword>
<dbReference type="PANTHER" id="PTHR44943">
    <property type="entry name" value="CELLULOSE SYNTHASE OPERON PROTEIN C"/>
    <property type="match status" value="1"/>
</dbReference>
<dbReference type="AlphaFoldDB" id="A0AAC8W5V9"/>
<dbReference type="InterPro" id="IPR051685">
    <property type="entry name" value="Ycf3/AcsC/BcsC/TPR_MFPF"/>
</dbReference>
<keyword evidence="6" id="KW-1185">Reference proteome</keyword>
<dbReference type="PANTHER" id="PTHR44943:SF8">
    <property type="entry name" value="TPR REPEAT-CONTAINING PROTEIN MJ0263"/>
    <property type="match status" value="1"/>
</dbReference>
<evidence type="ECO:0000256" key="2">
    <source>
        <dbReference type="ARBA" id="ARBA00022803"/>
    </source>
</evidence>
<dbReference type="EMBL" id="CP012407">
    <property type="protein sequence ID" value="ALG75663.1"/>
    <property type="molecule type" value="Genomic_DNA"/>
</dbReference>
<evidence type="ECO:0000256" key="3">
    <source>
        <dbReference type="PROSITE-ProRule" id="PRU00339"/>
    </source>
</evidence>
<protein>
    <recommendedName>
        <fullName evidence="7">Glycosyltransferase</fullName>
    </recommendedName>
</protein>
<reference evidence="6" key="1">
    <citation type="submission" date="2015-08" db="EMBL/GenBank/DDBJ databases">
        <title>Complete Genome Sequence of Azospirillum thiophilum BV-S.</title>
        <authorList>
            <person name="Fomenkov A."/>
            <person name="Vincze T."/>
            <person name="Grabovich M."/>
            <person name="Dubinina G."/>
            <person name="Orlova M."/>
            <person name="Belousova E."/>
            <person name="Roberts R.J."/>
        </authorList>
    </citation>
    <scope>NUCLEOTIDE SEQUENCE [LARGE SCALE GENOMIC DNA]</scope>
    <source>
        <strain evidence="6">BV-S</strain>
    </source>
</reference>
<dbReference type="InterPro" id="IPR011990">
    <property type="entry name" value="TPR-like_helical_dom_sf"/>
</dbReference>
<organism evidence="5 6">
    <name type="scientific">Azospirillum thiophilum</name>
    <dbReference type="NCBI Taxonomy" id="528244"/>
    <lineage>
        <taxon>Bacteria</taxon>
        <taxon>Pseudomonadati</taxon>
        <taxon>Pseudomonadota</taxon>
        <taxon>Alphaproteobacteria</taxon>
        <taxon>Rhodospirillales</taxon>
        <taxon>Azospirillaceae</taxon>
        <taxon>Azospirillum</taxon>
    </lineage>
</organism>
<evidence type="ECO:0000313" key="6">
    <source>
        <dbReference type="Proteomes" id="UP000069935"/>
    </source>
</evidence>
<keyword evidence="1" id="KW-0677">Repeat</keyword>
<dbReference type="Pfam" id="PF12895">
    <property type="entry name" value="ANAPC3"/>
    <property type="match status" value="1"/>
</dbReference>
<dbReference type="SUPFAM" id="SSF48452">
    <property type="entry name" value="TPR-like"/>
    <property type="match status" value="1"/>
</dbReference>
<dbReference type="SMART" id="SM00028">
    <property type="entry name" value="TPR"/>
    <property type="match status" value="4"/>
</dbReference>
<dbReference type="PROSITE" id="PS50005">
    <property type="entry name" value="TPR"/>
    <property type="match status" value="1"/>
</dbReference>
<proteinExistence type="predicted"/>